<dbReference type="RefSeq" id="WP_190431120.1">
    <property type="nucleotide sequence ID" value="NZ_JAMPKM010000001.1"/>
</dbReference>
<evidence type="ECO:0000256" key="1">
    <source>
        <dbReference type="SAM" id="MobiDB-lite"/>
    </source>
</evidence>
<dbReference type="EMBL" id="JAMPKM010000001">
    <property type="protein sequence ID" value="MEP0815569.1"/>
    <property type="molecule type" value="Genomic_DNA"/>
</dbReference>
<evidence type="ECO:0000256" key="2">
    <source>
        <dbReference type="SAM" id="SignalP"/>
    </source>
</evidence>
<evidence type="ECO:0000259" key="3">
    <source>
        <dbReference type="PROSITE" id="PS51272"/>
    </source>
</evidence>
<dbReference type="PANTHER" id="PTHR33740">
    <property type="entry name" value="GPI-ANCHORED ADHESIN-LIKE PROTEIN"/>
    <property type="match status" value="1"/>
</dbReference>
<dbReference type="PANTHER" id="PTHR33740:SF3">
    <property type="entry name" value="GPI-ANCHORED ADHESIN-LIKE PROTEIN"/>
    <property type="match status" value="1"/>
</dbReference>
<reference evidence="4 5" key="1">
    <citation type="submission" date="2022-04" db="EMBL/GenBank/DDBJ databases">
        <title>Positive selection, recombination, and allopatry shape intraspecific diversity of widespread and dominant cyanobacteria.</title>
        <authorList>
            <person name="Wei J."/>
            <person name="Shu W."/>
            <person name="Hu C."/>
        </authorList>
    </citation>
    <scope>NUCLEOTIDE SEQUENCE [LARGE SCALE GENOMIC DNA]</scope>
    <source>
        <strain evidence="4 5">GB2-A4</strain>
    </source>
</reference>
<feature type="region of interest" description="Disordered" evidence="1">
    <location>
        <begin position="174"/>
        <end position="205"/>
    </location>
</feature>
<dbReference type="Pfam" id="PF00395">
    <property type="entry name" value="SLH"/>
    <property type="match status" value="1"/>
</dbReference>
<comment type="caution">
    <text evidence="4">The sequence shown here is derived from an EMBL/GenBank/DDBJ whole genome shotgun (WGS) entry which is preliminary data.</text>
</comment>
<feature type="region of interest" description="Disordered" evidence="1">
    <location>
        <begin position="45"/>
        <end position="66"/>
    </location>
</feature>
<evidence type="ECO:0000313" key="5">
    <source>
        <dbReference type="Proteomes" id="UP001464891"/>
    </source>
</evidence>
<feature type="chain" id="PRO_5045492420" evidence="2">
    <location>
        <begin position="26"/>
        <end position="506"/>
    </location>
</feature>
<feature type="region of interest" description="Disordered" evidence="1">
    <location>
        <begin position="224"/>
        <end position="271"/>
    </location>
</feature>
<sequence>MLPNRRPTVRAGLAASLLVVLTACANSSTGNVFKDSLAADSKLRESTGNVGQPGGDGQTATNANRPADFPAEIPIYPESQLQDIVPVASPTPASPTPTGAATNATANPTEKATGQAQWTSGDPSNFVQSFYLQQLQTNGWQLVSQATQDLPATLVARRNDLQITVAIGATATFALPTPSDRPDNASPDTASPAPSSTPIPSSSSTSTVFTIDYAYESGSVASQAVNPNSEAPQPGDSEFVGPVLEGATASGTTSPATSTPVTANPQGFTDLDKAPKELRSYLKDLAQLGVLPLRSSDTKSAAANRSTLFEPNKIITRREYARWLVTANNRIYSDRSGQQVRLGSSGTKPVFQDVPKTNPDFEVIQGLAEAGIIPSPLSGEATVVSFRPDAPLTREVMLLWKLPLDTRQALPAASLDAVKETWGFQDAGKIDPKALRAVLADFQNGDLANIRRALGYTTLFQPKKSVTRAEAAATLWYFGSQGEGLSALELLQSPSGVTASPRPAGP</sequence>
<keyword evidence="5" id="KW-1185">Reference proteome</keyword>
<feature type="compositionally biased region" description="Low complexity" evidence="1">
    <location>
        <begin position="246"/>
        <end position="263"/>
    </location>
</feature>
<feature type="domain" description="SLH" evidence="3">
    <location>
        <begin position="265"/>
        <end position="338"/>
    </location>
</feature>
<feature type="compositionally biased region" description="Polar residues" evidence="1">
    <location>
        <begin position="110"/>
        <end position="119"/>
    </location>
</feature>
<proteinExistence type="predicted"/>
<dbReference type="PROSITE" id="PS51257">
    <property type="entry name" value="PROKAR_LIPOPROTEIN"/>
    <property type="match status" value="1"/>
</dbReference>
<feature type="compositionally biased region" description="Low complexity" evidence="1">
    <location>
        <begin position="185"/>
        <end position="205"/>
    </location>
</feature>
<organism evidence="4 5">
    <name type="scientific">Trichocoleus desertorum GB2-A4</name>
    <dbReference type="NCBI Taxonomy" id="2933944"/>
    <lineage>
        <taxon>Bacteria</taxon>
        <taxon>Bacillati</taxon>
        <taxon>Cyanobacteriota</taxon>
        <taxon>Cyanophyceae</taxon>
        <taxon>Leptolyngbyales</taxon>
        <taxon>Trichocoleusaceae</taxon>
        <taxon>Trichocoleus</taxon>
    </lineage>
</organism>
<dbReference type="InterPro" id="IPR001119">
    <property type="entry name" value="SLH_dom"/>
</dbReference>
<feature type="region of interest" description="Disordered" evidence="1">
    <location>
        <begin position="88"/>
        <end position="119"/>
    </location>
</feature>
<name>A0ABV0J1N7_9CYAN</name>
<accession>A0ABV0J1N7</accession>
<dbReference type="PROSITE" id="PS51272">
    <property type="entry name" value="SLH"/>
    <property type="match status" value="2"/>
</dbReference>
<feature type="signal peptide" evidence="2">
    <location>
        <begin position="1"/>
        <end position="25"/>
    </location>
</feature>
<keyword evidence="2" id="KW-0732">Signal</keyword>
<feature type="domain" description="SLH" evidence="3">
    <location>
        <begin position="347"/>
        <end position="415"/>
    </location>
</feature>
<evidence type="ECO:0000313" key="4">
    <source>
        <dbReference type="EMBL" id="MEP0815569.1"/>
    </source>
</evidence>
<feature type="compositionally biased region" description="Low complexity" evidence="1">
    <location>
        <begin position="88"/>
        <end position="109"/>
    </location>
</feature>
<protein>
    <submittedName>
        <fullName evidence="4">S-layer homology domain-containing protein</fullName>
    </submittedName>
</protein>
<gene>
    <name evidence="4" type="ORF">NC998_00495</name>
</gene>
<dbReference type="Proteomes" id="UP001464891">
    <property type="component" value="Unassembled WGS sequence"/>
</dbReference>